<dbReference type="GO" id="GO:0036503">
    <property type="term" value="P:ERAD pathway"/>
    <property type="evidence" value="ECO:0007669"/>
    <property type="project" value="UniProtKB-ARBA"/>
</dbReference>
<dbReference type="InterPro" id="IPR001382">
    <property type="entry name" value="Glyco_hydro_47"/>
</dbReference>
<evidence type="ECO:0000256" key="10">
    <source>
        <dbReference type="ARBA" id="ARBA00048605"/>
    </source>
</evidence>
<feature type="chain" id="PRO_5018091130" description="alpha-1,2-Mannosidase" evidence="15">
    <location>
        <begin position="23"/>
        <end position="509"/>
    </location>
</feature>
<keyword evidence="5 14" id="KW-0378">Hydrolase</keyword>
<dbReference type="InterPro" id="IPR036026">
    <property type="entry name" value="Seven-hairpin_glycosidases"/>
</dbReference>
<evidence type="ECO:0000256" key="4">
    <source>
        <dbReference type="ARBA" id="ARBA00022729"/>
    </source>
</evidence>
<dbReference type="FunFam" id="1.50.10.10:FF:000047">
    <property type="entry name" value="Mannosyl-oligosaccharide alpha-1,2-mannosidase"/>
    <property type="match status" value="1"/>
</dbReference>
<evidence type="ECO:0000313" key="17">
    <source>
        <dbReference type="Proteomes" id="UP000277580"/>
    </source>
</evidence>
<dbReference type="InterPro" id="IPR012341">
    <property type="entry name" value="6hp_glycosidase-like_sf"/>
</dbReference>
<dbReference type="PANTHER" id="PTHR11742">
    <property type="entry name" value="MANNOSYL-OLIGOSACCHARIDE ALPHA-1,2-MANNOSIDASE-RELATED"/>
    <property type="match status" value="1"/>
</dbReference>
<comment type="catalytic activity">
    <reaction evidence="10">
        <text>N(4)-(alpha-D-Man-(1-&gt;2)-alpha-D-Man-(1-&gt;2)-alpha-D-Man-(1-&gt;3)-[alpha-D-Man-(1-&gt;2)-alpha-D-Man-(1-&gt;3)-[alpha-D-Man-(1-&gt;2)-alpha-D-Man-(1-&gt;6)]-alpha-D-Man-(1-&gt;6)]-beta-D-Man-(1-&gt;4)-beta-D-GlcNAc-(1-&gt;4)-beta-D-GlcNAc)-L-asparaginyl-[protein] (N-glucan mannose isomer 9A1,2,3B1,2,3) + 4 H2O = N(4)-(alpha-D-Man-(1-&gt;3)-[alpha-D-Man-(1-&gt;3)-[alpha-D-Man-(1-&gt;6)]-alpha-D-Man-(1-&gt;6)]-beta-D-Man-(1-&gt;4)-beta-D-GlcNAc-(1-&gt;4)-beta-D-GlcNAc)-L-asparaginyl-[protein] (N-glucan mannose isomer 5A1,2) + 4 beta-D-mannose</text>
        <dbReference type="Rhea" id="RHEA:56008"/>
        <dbReference type="Rhea" id="RHEA-COMP:14356"/>
        <dbReference type="Rhea" id="RHEA-COMP:14367"/>
        <dbReference type="ChEBI" id="CHEBI:15377"/>
        <dbReference type="ChEBI" id="CHEBI:28563"/>
        <dbReference type="ChEBI" id="CHEBI:59087"/>
        <dbReference type="ChEBI" id="CHEBI:139493"/>
        <dbReference type="EC" id="3.2.1.113"/>
    </reaction>
</comment>
<evidence type="ECO:0000256" key="13">
    <source>
        <dbReference type="PIRSR" id="PIRSR601382-3"/>
    </source>
</evidence>
<dbReference type="Gene3D" id="1.50.10.10">
    <property type="match status" value="1"/>
</dbReference>
<evidence type="ECO:0000256" key="1">
    <source>
        <dbReference type="ARBA" id="ARBA00001913"/>
    </source>
</evidence>
<keyword evidence="8 14" id="KW-0326">Glycosidase</keyword>
<keyword evidence="17" id="KW-1185">Reference proteome</keyword>
<dbReference type="EMBL" id="ML119125">
    <property type="protein sequence ID" value="RPB12981.1"/>
    <property type="molecule type" value="Genomic_DNA"/>
</dbReference>
<feature type="active site" description="Proton donor" evidence="11">
    <location>
        <position position="374"/>
    </location>
</feature>
<keyword evidence="6 13" id="KW-1015">Disulfide bond</keyword>
<dbReference type="OrthoDB" id="8118055at2759"/>
<dbReference type="AlphaFoldDB" id="A0A3N4KXA7"/>
<accession>A0A3N4KXA7</accession>
<feature type="binding site" evidence="12">
    <location>
        <position position="499"/>
    </location>
    <ligand>
        <name>Ca(2+)</name>
        <dbReference type="ChEBI" id="CHEBI:29108"/>
    </ligand>
</feature>
<dbReference type="UniPathway" id="UPA00378"/>
<evidence type="ECO:0000256" key="6">
    <source>
        <dbReference type="ARBA" id="ARBA00023157"/>
    </source>
</evidence>
<evidence type="ECO:0000256" key="5">
    <source>
        <dbReference type="ARBA" id="ARBA00022801"/>
    </source>
</evidence>
<dbReference type="GO" id="GO:0004571">
    <property type="term" value="F:mannosyl-oligosaccharide 1,2-alpha-mannosidase activity"/>
    <property type="evidence" value="ECO:0007669"/>
    <property type="project" value="UniProtKB-EC"/>
</dbReference>
<evidence type="ECO:0000256" key="3">
    <source>
        <dbReference type="ARBA" id="ARBA00007658"/>
    </source>
</evidence>
<keyword evidence="12" id="KW-0106">Calcium</keyword>
<evidence type="ECO:0000256" key="12">
    <source>
        <dbReference type="PIRSR" id="PIRSR601382-2"/>
    </source>
</evidence>
<dbReference type="GO" id="GO:0016020">
    <property type="term" value="C:membrane"/>
    <property type="evidence" value="ECO:0007669"/>
    <property type="project" value="InterPro"/>
</dbReference>
<dbReference type="Proteomes" id="UP000277580">
    <property type="component" value="Unassembled WGS sequence"/>
</dbReference>
<comment type="catalytic activity">
    <reaction evidence="9">
        <text>N(4)-(alpha-D-Man-(1-&gt;2)-alpha-D-Man-(1-&gt;2)-alpha-D-Man-(1-&gt;3)-[alpha-D-Man-(1-&gt;3)-[alpha-D-Man-(1-&gt;2)-alpha-D-Man-(1-&gt;6)]-alpha-D-Man-(1-&gt;6)]-beta-D-Man-(1-&gt;4)-beta-D-GlcNAc-(1-&gt;4)-beta-D-GlcNAc)-L-asparaginyl-[protein] (N-glucan mannose isomer 8A1,2,3B1,3) + 3 H2O = N(4)-(alpha-D-Man-(1-&gt;3)-[alpha-D-Man-(1-&gt;3)-[alpha-D-Man-(1-&gt;6)]-alpha-D-Man-(1-&gt;6)]-beta-D-Man-(1-&gt;4)-beta-D-GlcNAc-(1-&gt;4)-beta-D-GlcNAc)-L-asparaginyl-[protein] (N-glucan mannose isomer 5A1,2) + 3 beta-D-mannose</text>
        <dbReference type="Rhea" id="RHEA:56028"/>
        <dbReference type="Rhea" id="RHEA-COMP:14358"/>
        <dbReference type="Rhea" id="RHEA-COMP:14367"/>
        <dbReference type="ChEBI" id="CHEBI:15377"/>
        <dbReference type="ChEBI" id="CHEBI:28563"/>
        <dbReference type="ChEBI" id="CHEBI:59087"/>
        <dbReference type="ChEBI" id="CHEBI:60628"/>
        <dbReference type="EC" id="3.2.1.113"/>
    </reaction>
</comment>
<dbReference type="STRING" id="1392247.A0A3N4KXA7"/>
<dbReference type="Pfam" id="PF01532">
    <property type="entry name" value="Glyco_hydro_47"/>
    <property type="match status" value="1"/>
</dbReference>
<gene>
    <name evidence="16" type="ORF">P167DRAFT_522332</name>
</gene>
<dbReference type="InParanoid" id="A0A3N4KXA7"/>
<feature type="signal peptide" evidence="15">
    <location>
        <begin position="1"/>
        <end position="22"/>
    </location>
</feature>
<proteinExistence type="inferred from homology"/>
<evidence type="ECO:0000256" key="9">
    <source>
        <dbReference type="ARBA" id="ARBA00047669"/>
    </source>
</evidence>
<reference evidence="16 17" key="1">
    <citation type="journal article" date="2018" name="Nat. Ecol. Evol.">
        <title>Pezizomycetes genomes reveal the molecular basis of ectomycorrhizal truffle lifestyle.</title>
        <authorList>
            <person name="Murat C."/>
            <person name="Payen T."/>
            <person name="Noel B."/>
            <person name="Kuo A."/>
            <person name="Morin E."/>
            <person name="Chen J."/>
            <person name="Kohler A."/>
            <person name="Krizsan K."/>
            <person name="Balestrini R."/>
            <person name="Da Silva C."/>
            <person name="Montanini B."/>
            <person name="Hainaut M."/>
            <person name="Levati E."/>
            <person name="Barry K.W."/>
            <person name="Belfiori B."/>
            <person name="Cichocki N."/>
            <person name="Clum A."/>
            <person name="Dockter R.B."/>
            <person name="Fauchery L."/>
            <person name="Guy J."/>
            <person name="Iotti M."/>
            <person name="Le Tacon F."/>
            <person name="Lindquist E.A."/>
            <person name="Lipzen A."/>
            <person name="Malagnac F."/>
            <person name="Mello A."/>
            <person name="Molinier V."/>
            <person name="Miyauchi S."/>
            <person name="Poulain J."/>
            <person name="Riccioni C."/>
            <person name="Rubini A."/>
            <person name="Sitrit Y."/>
            <person name="Splivallo R."/>
            <person name="Traeger S."/>
            <person name="Wang M."/>
            <person name="Zifcakova L."/>
            <person name="Wipf D."/>
            <person name="Zambonelli A."/>
            <person name="Paolocci F."/>
            <person name="Nowrousian M."/>
            <person name="Ottonello S."/>
            <person name="Baldrian P."/>
            <person name="Spatafora J.W."/>
            <person name="Henrissat B."/>
            <person name="Nagy L.G."/>
            <person name="Aury J.M."/>
            <person name="Wincker P."/>
            <person name="Grigoriev I.V."/>
            <person name="Bonfante P."/>
            <person name="Martin F.M."/>
        </authorList>
    </citation>
    <scope>NUCLEOTIDE SEQUENCE [LARGE SCALE GENOMIC DNA]</scope>
    <source>
        <strain evidence="16 17">CCBAS932</strain>
    </source>
</reference>
<dbReference type="GO" id="GO:0005783">
    <property type="term" value="C:endoplasmic reticulum"/>
    <property type="evidence" value="ECO:0007669"/>
    <property type="project" value="TreeGrafter"/>
</dbReference>
<evidence type="ECO:0000313" key="16">
    <source>
        <dbReference type="EMBL" id="RPB12981.1"/>
    </source>
</evidence>
<keyword evidence="12" id="KW-0479">Metal-binding</keyword>
<evidence type="ECO:0000256" key="8">
    <source>
        <dbReference type="ARBA" id="ARBA00023295"/>
    </source>
</evidence>
<evidence type="ECO:0000256" key="15">
    <source>
        <dbReference type="SAM" id="SignalP"/>
    </source>
</evidence>
<feature type="active site" evidence="11">
    <location>
        <position position="408"/>
    </location>
</feature>
<evidence type="ECO:0000256" key="14">
    <source>
        <dbReference type="RuleBase" id="RU361193"/>
    </source>
</evidence>
<protein>
    <recommendedName>
        <fullName evidence="14">alpha-1,2-Mannosidase</fullName>
        <ecNumber evidence="14">3.2.1.-</ecNumber>
    </recommendedName>
</protein>
<dbReference type="EC" id="3.2.1.-" evidence="14"/>
<dbReference type="SUPFAM" id="SSF48225">
    <property type="entry name" value="Seven-hairpin glycosidases"/>
    <property type="match status" value="1"/>
</dbReference>
<evidence type="ECO:0000256" key="7">
    <source>
        <dbReference type="ARBA" id="ARBA00023180"/>
    </source>
</evidence>
<keyword evidence="4 15" id="KW-0732">Signal</keyword>
<dbReference type="GO" id="GO:0005509">
    <property type="term" value="F:calcium ion binding"/>
    <property type="evidence" value="ECO:0007669"/>
    <property type="project" value="InterPro"/>
</dbReference>
<organism evidence="16 17">
    <name type="scientific">Morchella conica CCBAS932</name>
    <dbReference type="NCBI Taxonomy" id="1392247"/>
    <lineage>
        <taxon>Eukaryota</taxon>
        <taxon>Fungi</taxon>
        <taxon>Dikarya</taxon>
        <taxon>Ascomycota</taxon>
        <taxon>Pezizomycotina</taxon>
        <taxon>Pezizomycetes</taxon>
        <taxon>Pezizales</taxon>
        <taxon>Morchellaceae</taxon>
        <taxon>Morchella</taxon>
    </lineage>
</organism>
<dbReference type="PRINTS" id="PR00747">
    <property type="entry name" value="GLYHDRLASE47"/>
</dbReference>
<sequence>MRFQKALLPAILAGGFAAEAAALNIPLHKKQSDVNRADAIKEAFTHSWEGYVKYAYGKDELRPVSNTGSNSRNGWGASVVDALTTAIMMGMDDVVLQQLEFIAVIDFTTTSSTVSLFETTIRYLGGLISGYDLLTGPYAGLLATNLYNAALVENLLTQAVTLADRMSFAFNTASGVPANNINFSTNSSTDTTNGIATIGTLVLEWTRLSDLTGDPKYAALAQKGESYLLNPKPASSEPFPGLIGSNVNITNGQFLDASGGWSGGTDSFYEYLIKMYVYDPTRFSTYKDRWILAAKSTMTYLQSHPTTRPDITFVAEYNGQSLSLNEGHLTCFIGGNFILGGQTLGVEDFTQFGLNLTSGCHDTYNATVTKIGPERFSWNPNNVPATQLLFFQQNGFYVTGSDYILRPEVIESYYHAYVNTKDEKYREWAWAAFQGINKYCRTDTGYSSITNVNAVGGGSKSDVQESFWFAEVLKYLYLIFDDSKEGGFVQGTQEWVFNTEAHPFKVAAK</sequence>
<keyword evidence="7" id="KW-0325">Glycoprotein</keyword>
<dbReference type="InterPro" id="IPR050749">
    <property type="entry name" value="Glycosyl_Hydrolase_47"/>
</dbReference>
<dbReference type="PANTHER" id="PTHR11742:SF101">
    <property type="entry name" value="MANNOSYL-OLIGOSACCHARIDE ALPHA-1,2-MANNOSIDASE 1B"/>
    <property type="match status" value="1"/>
</dbReference>
<evidence type="ECO:0000256" key="11">
    <source>
        <dbReference type="PIRSR" id="PIRSR601382-1"/>
    </source>
</evidence>
<dbReference type="GO" id="GO:0005975">
    <property type="term" value="P:carbohydrate metabolic process"/>
    <property type="evidence" value="ECO:0007669"/>
    <property type="project" value="InterPro"/>
</dbReference>
<comment type="cofactor">
    <cofactor evidence="1 12">
        <name>Ca(2+)</name>
        <dbReference type="ChEBI" id="CHEBI:29108"/>
    </cofactor>
</comment>
<feature type="active site" description="Proton donor" evidence="11">
    <location>
        <position position="118"/>
    </location>
</feature>
<name>A0A3N4KXA7_9PEZI</name>
<feature type="disulfide bond" evidence="13">
    <location>
        <begin position="331"/>
        <end position="360"/>
    </location>
</feature>
<feature type="active site" evidence="11">
    <location>
        <position position="266"/>
    </location>
</feature>
<comment type="pathway">
    <text evidence="2">Protein modification; protein glycosylation.</text>
</comment>
<comment type="similarity">
    <text evidence="3 14">Belongs to the glycosyl hydrolase 47 family.</text>
</comment>
<evidence type="ECO:0000256" key="2">
    <source>
        <dbReference type="ARBA" id="ARBA00004922"/>
    </source>
</evidence>